<evidence type="ECO:0000313" key="2">
    <source>
        <dbReference type="Proteomes" id="UP001259832"/>
    </source>
</evidence>
<evidence type="ECO:0000313" key="1">
    <source>
        <dbReference type="EMBL" id="KAK1946663.1"/>
    </source>
</evidence>
<gene>
    <name evidence="1" type="ORF">P3T76_002215</name>
</gene>
<accession>A0AAD9GYM0</accession>
<protein>
    <submittedName>
        <fullName evidence="1">Uncharacterized protein</fullName>
    </submittedName>
</protein>
<organism evidence="1 2">
    <name type="scientific">Phytophthora citrophthora</name>
    <dbReference type="NCBI Taxonomy" id="4793"/>
    <lineage>
        <taxon>Eukaryota</taxon>
        <taxon>Sar</taxon>
        <taxon>Stramenopiles</taxon>
        <taxon>Oomycota</taxon>
        <taxon>Peronosporomycetes</taxon>
        <taxon>Peronosporales</taxon>
        <taxon>Peronosporaceae</taxon>
        <taxon>Phytophthora</taxon>
    </lineage>
</organism>
<name>A0AAD9GYM0_9STRA</name>
<reference evidence="1" key="1">
    <citation type="submission" date="2023-08" db="EMBL/GenBank/DDBJ databases">
        <title>Reference Genome Resource for the Citrus Pathogen Phytophthora citrophthora.</title>
        <authorList>
            <person name="Moller H."/>
            <person name="Coetzee B."/>
            <person name="Rose L.J."/>
            <person name="Van Niekerk J.M."/>
        </authorList>
    </citation>
    <scope>NUCLEOTIDE SEQUENCE</scope>
    <source>
        <strain evidence="1">STE-U-9442</strain>
    </source>
</reference>
<sequence>MYFSPVAKRYSQDRQNAEDEQQLLVKIIASKAQTIQDFSKYVDDRLTKLAFRSGMVLSKRTRLQSADRDIFEMLLRELDMQYAQTDGVLAKHSLDDVSWNDPRRQWVEDSAGYSIYAVKYLAPINFERSRDYMWYVAQLQHRQDDREHYASLKNSENTAAFKFRIATTLNSGRNGSMLLHAVARRYLEADKMVMVWKTFIEGEGMFTGMHADECGWCVLTPTSTTSEPNTLMRTIMRHVPMQFNVTSTKEPVAEQFKDLLLTAGSEDTIEIGNKLSKLQLH</sequence>
<comment type="caution">
    <text evidence="1">The sequence shown here is derived from an EMBL/GenBank/DDBJ whole genome shotgun (WGS) entry which is preliminary data.</text>
</comment>
<dbReference type="EMBL" id="JASMQC010000003">
    <property type="protein sequence ID" value="KAK1946663.1"/>
    <property type="molecule type" value="Genomic_DNA"/>
</dbReference>
<dbReference type="AlphaFoldDB" id="A0AAD9GYM0"/>
<dbReference type="Proteomes" id="UP001259832">
    <property type="component" value="Unassembled WGS sequence"/>
</dbReference>
<proteinExistence type="predicted"/>
<keyword evidence="2" id="KW-1185">Reference proteome</keyword>